<dbReference type="InterPro" id="IPR040564">
    <property type="entry name" value="CxC3-like"/>
</dbReference>
<dbReference type="InterPro" id="IPR052787">
    <property type="entry name" value="MAVS"/>
</dbReference>
<dbReference type="GeneID" id="106812703"/>
<evidence type="ECO:0000313" key="2">
    <source>
        <dbReference type="Proteomes" id="UP000695022"/>
    </source>
</evidence>
<dbReference type="Pfam" id="PF18804">
    <property type="entry name" value="CxC3"/>
    <property type="match status" value="1"/>
</dbReference>
<reference evidence="3" key="1">
    <citation type="submission" date="2025-08" db="UniProtKB">
        <authorList>
            <consortium name="RefSeq"/>
        </authorList>
    </citation>
    <scope>IDENTIFICATION</scope>
</reference>
<name>A0ABM1EIW1_PRICU</name>
<dbReference type="PANTHER" id="PTHR21446">
    <property type="entry name" value="DUF3504 DOMAIN-CONTAINING PROTEIN"/>
    <property type="match status" value="1"/>
</dbReference>
<dbReference type="Proteomes" id="UP000695022">
    <property type="component" value="Unplaced"/>
</dbReference>
<accession>A0ABM1EIW1</accession>
<sequence>MFEILFYFCRRGRENMRDLKVSDFEVASDEIGRRYVREKTSEQTKNHTGITNESEGDGARMYATGTKMCLRQYNVNNVVFHGHSAQDVTMKGTLPFLFMIAQHGYGPRKRVLSIPTPNTCVCSGTFEDVPLPGQPITVITTTGRYDVFMPVYSCTSCQETATYDMHQLFGCGYWIGTPVRPSTIYDIQLFRLWNDIVAVSPDFPASRLKTVLERVGRNHGRLNIRLRKNSIGQFMVKLSKEAELSDTYTNHCVCATTITVLNNVGFKDRDIVSVSRHRNEKSLASYVADTRVDTKRNMSDALSTITNNLNAVVPVKPTSTCSHSPVNPCAKPSVIQDESCIDLLDCDDSVLFDALSEIDNRNKVNEVSLHTQNQQIQNSMSAPYFNFNNCIVNMYNK</sequence>
<organism evidence="2 3">
    <name type="scientific">Priapulus caudatus</name>
    <name type="common">Priapulid worm</name>
    <dbReference type="NCBI Taxonomy" id="37621"/>
    <lineage>
        <taxon>Eukaryota</taxon>
        <taxon>Metazoa</taxon>
        <taxon>Ecdysozoa</taxon>
        <taxon>Scalidophora</taxon>
        <taxon>Priapulida</taxon>
        <taxon>Priapulimorpha</taxon>
        <taxon>Priapulimorphida</taxon>
        <taxon>Priapulidae</taxon>
        <taxon>Priapulus</taxon>
    </lineage>
</organism>
<evidence type="ECO:0000259" key="1">
    <source>
        <dbReference type="Pfam" id="PF18804"/>
    </source>
</evidence>
<feature type="domain" description="CxC3 like cysteine cluster" evidence="1">
    <location>
        <begin position="117"/>
        <end position="214"/>
    </location>
</feature>
<dbReference type="RefSeq" id="XP_014672132.1">
    <property type="nucleotide sequence ID" value="XM_014816646.1"/>
</dbReference>
<keyword evidence="2" id="KW-1185">Reference proteome</keyword>
<dbReference type="PANTHER" id="PTHR21446:SF12">
    <property type="entry name" value="POTASSIUM CHANNEL TETRAMERIZATION DOMAIN CONTAINING 1"/>
    <property type="match status" value="1"/>
</dbReference>
<protein>
    <submittedName>
        <fullName evidence="3">Uncharacterized protein LOC106812703</fullName>
    </submittedName>
</protein>
<proteinExistence type="predicted"/>
<gene>
    <name evidence="3" type="primary">LOC106812703</name>
</gene>
<evidence type="ECO:0000313" key="3">
    <source>
        <dbReference type="RefSeq" id="XP_014672132.1"/>
    </source>
</evidence>